<dbReference type="Proteomes" id="UP001221413">
    <property type="component" value="Unassembled WGS sequence"/>
</dbReference>
<proteinExistence type="predicted"/>
<evidence type="ECO:0000313" key="3">
    <source>
        <dbReference type="Proteomes" id="UP001221413"/>
    </source>
</evidence>
<protein>
    <submittedName>
        <fullName evidence="2">Uncharacterized protein</fullName>
    </submittedName>
</protein>
<feature type="compositionally biased region" description="Acidic residues" evidence="1">
    <location>
        <begin position="498"/>
        <end position="507"/>
    </location>
</feature>
<gene>
    <name evidence="2" type="ORF">Dda_1098</name>
</gene>
<accession>A0AAD6J7D2</accession>
<dbReference type="InterPro" id="IPR027796">
    <property type="entry name" value="OTT_1508_deam-like"/>
</dbReference>
<keyword evidence="3" id="KW-1185">Reference proteome</keyword>
<dbReference type="EMBL" id="JAQGDS010000001">
    <property type="protein sequence ID" value="KAJ6264945.1"/>
    <property type="molecule type" value="Genomic_DNA"/>
</dbReference>
<evidence type="ECO:0000256" key="1">
    <source>
        <dbReference type="SAM" id="MobiDB-lite"/>
    </source>
</evidence>
<name>A0AAD6J7D2_DREDA</name>
<comment type="caution">
    <text evidence="2">The sequence shown here is derived from an EMBL/GenBank/DDBJ whole genome shotgun (WGS) entry which is preliminary data.</text>
</comment>
<feature type="region of interest" description="Disordered" evidence="1">
    <location>
        <begin position="490"/>
        <end position="513"/>
    </location>
</feature>
<sequence>MEAGKADAAAERAKYLTVCQLLTTISTESSNEVQQNAIAQYRPREGSIVAPNHHLNELLDNLAFLLVRRGKGDCIAVAMTGMTRDKIDFIAKLSIASPPPGETDVKRTKAWEIRAAANYRPENLDIDSIDNHARHIFNYMQRVAKSNIRDEKRKVYQEFAEFQIGYSLEKISERFRQLKGFRQKMKGMLLPKEVALIETWRSGMDDGYYIPALPKDESADSDDRVLRNLYQQFSTISSKDGTVPHVLPWDQMMPLAATNFEAWTQIFLWVFENFEDKIQGCQKASSEHRGHHVNLIFKCSEHLATLIKSTIFRNWVEGGTRLLGTIEKSREQEAAKAAPKTEEADKLEISVLPASDNDKGKQKETMGLGTAPAEGTQALTGDHTPHQSKVSKEEPKAKGPFKGTLRKVATGIFGDKVFATLRGRPKARAPLNIPGSSYTESQTQTKFGTTSLAGLARSDPRKGKTTGPLGIGTQPVVEAATKLGELTIEMPEKANRDQDDEEEEDDEVSPHFKHINSTKNREFKQIWLVCQHLFAVDFVLRSPLALRESQRRGFTLRTLPHDTTKSSVYPCEPLKACLGRLLRSDGDEDQQLLKVERFVEDLKRHLYERPKELKALLDLSSENPSVRVSEHAELLLLGRLSKEPRKSGYPYPYIGVSKPPCFVCELVLHQSGFKVDCQTGSSHIYTSKIPDCIAQTESLGAYKIVDETAREVVNKFYAEKRRKSSQDSHYWLGGAAWGEPTFIESGNDPL</sequence>
<dbReference type="Pfam" id="PF14441">
    <property type="entry name" value="OTT_1508_deam"/>
    <property type="match status" value="1"/>
</dbReference>
<feature type="compositionally biased region" description="Basic and acidic residues" evidence="1">
    <location>
        <begin position="333"/>
        <end position="348"/>
    </location>
</feature>
<organism evidence="2 3">
    <name type="scientific">Drechslerella dactyloides</name>
    <name type="common">Nematode-trapping fungus</name>
    <name type="synonym">Arthrobotrys dactyloides</name>
    <dbReference type="NCBI Taxonomy" id="74499"/>
    <lineage>
        <taxon>Eukaryota</taxon>
        <taxon>Fungi</taxon>
        <taxon>Dikarya</taxon>
        <taxon>Ascomycota</taxon>
        <taxon>Pezizomycotina</taxon>
        <taxon>Orbiliomycetes</taxon>
        <taxon>Orbiliales</taxon>
        <taxon>Orbiliaceae</taxon>
        <taxon>Drechslerella</taxon>
    </lineage>
</organism>
<dbReference type="AlphaFoldDB" id="A0AAD6J7D2"/>
<evidence type="ECO:0000313" key="2">
    <source>
        <dbReference type="EMBL" id="KAJ6264945.1"/>
    </source>
</evidence>
<feature type="region of interest" description="Disordered" evidence="1">
    <location>
        <begin position="333"/>
        <end position="401"/>
    </location>
</feature>
<reference evidence="2" key="1">
    <citation type="submission" date="2023-01" db="EMBL/GenBank/DDBJ databases">
        <title>The chitinases involved in constricting ring structure development in the nematode-trapping fungus Drechslerella dactyloides.</title>
        <authorList>
            <person name="Wang R."/>
            <person name="Zhang L."/>
            <person name="Tang P."/>
            <person name="Li S."/>
            <person name="Liang L."/>
        </authorList>
    </citation>
    <scope>NUCLEOTIDE SEQUENCE</scope>
    <source>
        <strain evidence="2">YMF1.00031</strain>
    </source>
</reference>